<feature type="coiled-coil region" evidence="1">
    <location>
        <begin position="181"/>
        <end position="257"/>
    </location>
</feature>
<feature type="region of interest" description="Disordered" evidence="2">
    <location>
        <begin position="32"/>
        <end position="56"/>
    </location>
</feature>
<comment type="caution">
    <text evidence="3">The sequence shown here is derived from an EMBL/GenBank/DDBJ whole genome shotgun (WGS) entry which is preliminary data.</text>
</comment>
<keyword evidence="1" id="KW-0175">Coiled coil</keyword>
<feature type="compositionally biased region" description="Basic and acidic residues" evidence="2">
    <location>
        <begin position="32"/>
        <end position="43"/>
    </location>
</feature>
<evidence type="ECO:0000313" key="3">
    <source>
        <dbReference type="EMBL" id="GAF72703.1"/>
    </source>
</evidence>
<name>X0RV85_9ZZZZ</name>
<dbReference type="EMBL" id="BARS01002781">
    <property type="protein sequence ID" value="GAF72703.1"/>
    <property type="molecule type" value="Genomic_DNA"/>
</dbReference>
<evidence type="ECO:0000256" key="2">
    <source>
        <dbReference type="SAM" id="MobiDB-lite"/>
    </source>
</evidence>
<protein>
    <submittedName>
        <fullName evidence="3">Uncharacterized protein</fullName>
    </submittedName>
</protein>
<organism evidence="3">
    <name type="scientific">marine sediment metagenome</name>
    <dbReference type="NCBI Taxonomy" id="412755"/>
    <lineage>
        <taxon>unclassified sequences</taxon>
        <taxon>metagenomes</taxon>
        <taxon>ecological metagenomes</taxon>
    </lineage>
</organism>
<sequence>MELSRRIILVLVMAVVATVIVLPCSAEEKKDEKDIWTEGERRGPGPGPGRGRGRGRFELTEEEIDQIMKGLQESNPEKAKELAKLREADPNQFSVELRRHGHEEFVKIIRERIEKGRSRWRAEFLEWLGKAVRKEAEELAKLKEISPDLYAKKFELIRRKYWRIFEESKRNPELAKVLLDDLELKKRRDELLKNIKAAKSEKEKKKLVAELEEVVAGRFDLIVRIKQIAYERLLKRLEELQKRLKESRGEIFKSRDEKFKNENVKQRMQDLLEEIPKFNWD</sequence>
<accession>X0RV85</accession>
<dbReference type="AlphaFoldDB" id="X0RV85"/>
<evidence type="ECO:0000256" key="1">
    <source>
        <dbReference type="SAM" id="Coils"/>
    </source>
</evidence>
<gene>
    <name evidence="3" type="ORF">S01H1_05334</name>
</gene>
<proteinExistence type="predicted"/>
<reference evidence="3" key="1">
    <citation type="journal article" date="2014" name="Front. Microbiol.">
        <title>High frequency of phylogenetically diverse reductive dehalogenase-homologous genes in deep subseafloor sedimentary metagenomes.</title>
        <authorList>
            <person name="Kawai M."/>
            <person name="Futagami T."/>
            <person name="Toyoda A."/>
            <person name="Takaki Y."/>
            <person name="Nishi S."/>
            <person name="Hori S."/>
            <person name="Arai W."/>
            <person name="Tsubouchi T."/>
            <person name="Morono Y."/>
            <person name="Uchiyama I."/>
            <person name="Ito T."/>
            <person name="Fujiyama A."/>
            <person name="Inagaki F."/>
            <person name="Takami H."/>
        </authorList>
    </citation>
    <scope>NUCLEOTIDE SEQUENCE</scope>
    <source>
        <strain evidence="3">Expedition CK06-06</strain>
    </source>
</reference>